<dbReference type="Pfam" id="PF00857">
    <property type="entry name" value="Isochorismatase"/>
    <property type="match status" value="1"/>
</dbReference>
<protein>
    <recommendedName>
        <fullName evidence="4">Isochorismatase-like domain-containing protein</fullName>
    </recommendedName>
</protein>
<dbReference type="GO" id="GO:0016787">
    <property type="term" value="F:hydrolase activity"/>
    <property type="evidence" value="ECO:0007669"/>
    <property type="project" value="UniProtKB-KW"/>
</dbReference>
<dbReference type="EMBL" id="JAANQT010000559">
    <property type="protein sequence ID" value="KAG1310014.1"/>
    <property type="molecule type" value="Genomic_DNA"/>
</dbReference>
<comment type="similarity">
    <text evidence="1">Belongs to the isochorismatase family.</text>
</comment>
<evidence type="ECO:0000256" key="2">
    <source>
        <dbReference type="ARBA" id="ARBA00022801"/>
    </source>
</evidence>
<sequence>MRFALLPCKKITSLSAFRFRIALVGPCFAIVHWAYIYFTDHAVSWQLPVSSIMVSLICRPPSFDPSPGWPVRWFLGLLLSVMLTSIHPASGRPSTVEPSTLPLRYLLSELFSWEQKRNALRAIARELSPSAGPSEATLQLPIFFYCFLNTQTQGAVPPMLFSTRDSDWLPSSSHWLLRPIYGKSITIRSVPLQAVNRYWRKFLEDTSQTIHPPLRLPAEIILISVWKSFWALPLPQAVITPWWRLLHNSIGVASKIFRWNPISFPSPLYRFCTGAEDTFHFVVGCPTKWLLWSAALAEMNLASCFKTSENVWTALVTFQVTTDSLQIDTTTMCQLGFILLLYGNNTSLPTETFDDLEYSRKNTLKTKLKQFAKEANKYGEGRWTQSGTVNKIYLLELKKHQVDAAQTITAFTKGAGRLWTAGRAATDIYQGFHHDIENSRSEEMRHILEKIRCLAVYSLGTGKELGKYGKDLAAKALKQPESLKNLEDEDEDGKDYFFSSNVVEKIQQAGLEETIIKGITQPKFWGFNKNGSTRRGRKLYGNKESFFGRDRGRGVYRSQATTKSKSFLLEHNKIGGITCFTIAVEYSDGFHHTDLKEYLLSKQIDTVIVVGMMIHNCVNATTYSSTDEGFKSIVVAEAVNTMDQQIFGEMIPAETIWKSFLAGIAFAYAKAKKEDNWYV</sequence>
<dbReference type="AlphaFoldDB" id="A0A9P6XBW5"/>
<keyword evidence="6" id="KW-1185">Reference proteome</keyword>
<reference evidence="5" key="1">
    <citation type="journal article" date="2020" name="Microb. Genom.">
        <title>Genetic diversity of clinical and environmental Mucorales isolates obtained from an investigation of mucormycosis cases among solid organ transplant recipients.</title>
        <authorList>
            <person name="Nguyen M.H."/>
            <person name="Kaul D."/>
            <person name="Muto C."/>
            <person name="Cheng S.J."/>
            <person name="Richter R.A."/>
            <person name="Bruno V.M."/>
            <person name="Liu G."/>
            <person name="Beyhan S."/>
            <person name="Sundermann A.J."/>
            <person name="Mounaud S."/>
            <person name="Pasculle A.W."/>
            <person name="Nierman W.C."/>
            <person name="Driscoll E."/>
            <person name="Cumbie R."/>
            <person name="Clancy C.J."/>
            <person name="Dupont C.L."/>
        </authorList>
    </citation>
    <scope>NUCLEOTIDE SEQUENCE</scope>
    <source>
        <strain evidence="5">GL11</strain>
    </source>
</reference>
<evidence type="ECO:0000259" key="4">
    <source>
        <dbReference type="Pfam" id="PF00857"/>
    </source>
</evidence>
<keyword evidence="3" id="KW-0812">Transmembrane</keyword>
<keyword evidence="2" id="KW-0378">Hydrolase</keyword>
<feature type="transmembrane region" description="Helical" evidence="3">
    <location>
        <begin position="21"/>
        <end position="38"/>
    </location>
</feature>
<dbReference type="InterPro" id="IPR036380">
    <property type="entry name" value="Isochorismatase-like_sf"/>
</dbReference>
<evidence type="ECO:0000256" key="1">
    <source>
        <dbReference type="ARBA" id="ARBA00006336"/>
    </source>
</evidence>
<organism evidence="5 6">
    <name type="scientific">Rhizopus oryzae</name>
    <name type="common">Mucormycosis agent</name>
    <name type="synonym">Rhizopus arrhizus var. delemar</name>
    <dbReference type="NCBI Taxonomy" id="64495"/>
    <lineage>
        <taxon>Eukaryota</taxon>
        <taxon>Fungi</taxon>
        <taxon>Fungi incertae sedis</taxon>
        <taxon>Mucoromycota</taxon>
        <taxon>Mucoromycotina</taxon>
        <taxon>Mucoromycetes</taxon>
        <taxon>Mucorales</taxon>
        <taxon>Mucorineae</taxon>
        <taxon>Rhizopodaceae</taxon>
        <taxon>Rhizopus</taxon>
    </lineage>
</organism>
<gene>
    <name evidence="5" type="ORF">G6F64_004868</name>
</gene>
<dbReference type="SUPFAM" id="SSF52499">
    <property type="entry name" value="Isochorismatase-like hydrolases"/>
    <property type="match status" value="1"/>
</dbReference>
<comment type="caution">
    <text evidence="5">The sequence shown here is derived from an EMBL/GenBank/DDBJ whole genome shotgun (WGS) entry which is preliminary data.</text>
</comment>
<evidence type="ECO:0000313" key="5">
    <source>
        <dbReference type="EMBL" id="KAG1310014.1"/>
    </source>
</evidence>
<keyword evidence="3" id="KW-1133">Transmembrane helix</keyword>
<dbReference type="InterPro" id="IPR050272">
    <property type="entry name" value="Isochorismatase-like_hydrls"/>
</dbReference>
<evidence type="ECO:0000256" key="3">
    <source>
        <dbReference type="SAM" id="Phobius"/>
    </source>
</evidence>
<feature type="domain" description="Isochorismatase-like" evidence="4">
    <location>
        <begin position="588"/>
        <end position="644"/>
    </location>
</feature>
<evidence type="ECO:0000313" key="6">
    <source>
        <dbReference type="Proteomes" id="UP000716291"/>
    </source>
</evidence>
<name>A0A9P6XBW5_RHIOR</name>
<keyword evidence="3" id="KW-0472">Membrane</keyword>
<dbReference type="Proteomes" id="UP000716291">
    <property type="component" value="Unassembled WGS sequence"/>
</dbReference>
<dbReference type="InterPro" id="IPR000868">
    <property type="entry name" value="Isochorismatase-like_dom"/>
</dbReference>
<accession>A0A9P6XBW5</accession>
<dbReference type="Gene3D" id="3.40.50.850">
    <property type="entry name" value="Isochorismatase-like"/>
    <property type="match status" value="1"/>
</dbReference>
<dbReference type="PANTHER" id="PTHR43540">
    <property type="entry name" value="PEROXYUREIDOACRYLATE/UREIDOACRYLATE AMIDOHYDROLASE-RELATED"/>
    <property type="match status" value="1"/>
</dbReference>
<proteinExistence type="inferred from homology"/>